<gene>
    <name evidence="6" type="ORF">N0V83_003101</name>
</gene>
<dbReference type="Pfam" id="PF00083">
    <property type="entry name" value="Sugar_tr"/>
    <property type="match status" value="1"/>
</dbReference>
<dbReference type="AlphaFoldDB" id="A0A9W8YCU0"/>
<dbReference type="SUPFAM" id="SSF103473">
    <property type="entry name" value="MFS general substrate transporter"/>
    <property type="match status" value="1"/>
</dbReference>
<evidence type="ECO:0000256" key="5">
    <source>
        <dbReference type="SAM" id="Phobius"/>
    </source>
</evidence>
<keyword evidence="7" id="KW-1185">Reference proteome</keyword>
<evidence type="ECO:0000256" key="2">
    <source>
        <dbReference type="ARBA" id="ARBA00022692"/>
    </source>
</evidence>
<evidence type="ECO:0000313" key="7">
    <source>
        <dbReference type="Proteomes" id="UP001140560"/>
    </source>
</evidence>
<accession>A0A9W8YCU0</accession>
<comment type="subcellular location">
    <subcellularLocation>
        <location evidence="1">Membrane</location>
        <topology evidence="1">Multi-pass membrane protein</topology>
    </subcellularLocation>
</comment>
<feature type="transmembrane region" description="Helical" evidence="5">
    <location>
        <begin position="144"/>
        <end position="164"/>
    </location>
</feature>
<keyword evidence="2 5" id="KW-0812">Transmembrane</keyword>
<feature type="transmembrane region" description="Helical" evidence="5">
    <location>
        <begin position="78"/>
        <end position="99"/>
    </location>
</feature>
<feature type="transmembrane region" description="Helical" evidence="5">
    <location>
        <begin position="184"/>
        <end position="207"/>
    </location>
</feature>
<dbReference type="GO" id="GO:0005351">
    <property type="term" value="F:carbohydrate:proton symporter activity"/>
    <property type="evidence" value="ECO:0007669"/>
    <property type="project" value="TreeGrafter"/>
</dbReference>
<feature type="transmembrane region" description="Helical" evidence="5">
    <location>
        <begin position="119"/>
        <end position="137"/>
    </location>
</feature>
<evidence type="ECO:0000256" key="4">
    <source>
        <dbReference type="ARBA" id="ARBA00023136"/>
    </source>
</evidence>
<dbReference type="GO" id="GO:0016020">
    <property type="term" value="C:membrane"/>
    <property type="evidence" value="ECO:0007669"/>
    <property type="project" value="UniProtKB-SubCell"/>
</dbReference>
<feature type="transmembrane region" description="Helical" evidence="5">
    <location>
        <begin position="219"/>
        <end position="239"/>
    </location>
</feature>
<dbReference type="InterPro" id="IPR005828">
    <property type="entry name" value="MFS_sugar_transport-like"/>
</dbReference>
<keyword evidence="4 5" id="KW-0472">Membrane</keyword>
<dbReference type="InterPro" id="IPR036259">
    <property type="entry name" value="MFS_trans_sf"/>
</dbReference>
<evidence type="ECO:0000256" key="3">
    <source>
        <dbReference type="ARBA" id="ARBA00022989"/>
    </source>
</evidence>
<dbReference type="InterPro" id="IPR050360">
    <property type="entry name" value="MFS_Sugar_Transporters"/>
</dbReference>
<name>A0A9W8YCU0_9PLEO</name>
<dbReference type="Proteomes" id="UP001140560">
    <property type="component" value="Unassembled WGS sequence"/>
</dbReference>
<dbReference type="PANTHER" id="PTHR48022">
    <property type="entry name" value="PLASTIDIC GLUCOSE TRANSPORTER 4"/>
    <property type="match status" value="1"/>
</dbReference>
<keyword evidence="3 5" id="KW-1133">Transmembrane helix</keyword>
<evidence type="ECO:0008006" key="8">
    <source>
        <dbReference type="Google" id="ProtNLM"/>
    </source>
</evidence>
<reference evidence="6" key="1">
    <citation type="submission" date="2022-10" db="EMBL/GenBank/DDBJ databases">
        <title>Tapping the CABI collections for fungal endophytes: first genome assemblies for Collariella, Neodidymelliopsis, Ascochyta clinopodiicola, Didymella pomorum, Didymosphaeria variabile, Neocosmospora piperis and Neocucurbitaria cava.</title>
        <authorList>
            <person name="Hill R."/>
        </authorList>
    </citation>
    <scope>NUCLEOTIDE SEQUENCE</scope>
    <source>
        <strain evidence="6">IMI 356814</strain>
    </source>
</reference>
<sequence>MLFCPESPRWLASQDHWDKVGDVLADVRHLSVDHPYIQQELLELRTQLDHEKEVMQGAGLWELQKECWTIPANRKRALLTIGMVTFQQWTGTGAINYYAPTIFKGLGLSSTTTGLFAQGIYGVVKVVTCLIFVFFLADSLGRRLSLMWSGAVQGFAMFFVGFYLRFGQNLGAGQQTEGSPPPAGIAALAMIYVFAAAFNMGWGPVVSKATPVILNATPYGAYFIFGTFNVVMAICAFWLPETKGVSLERMDELFGSNDMSNVEDIGIAAKQAEKLDLEEVEKVDYTSKV</sequence>
<comment type="caution">
    <text evidence="6">The sequence shown here is derived from an EMBL/GenBank/DDBJ whole genome shotgun (WGS) entry which is preliminary data.</text>
</comment>
<dbReference type="OrthoDB" id="508119at2759"/>
<evidence type="ECO:0000256" key="1">
    <source>
        <dbReference type="ARBA" id="ARBA00004141"/>
    </source>
</evidence>
<protein>
    <recommendedName>
        <fullName evidence="8">Quinate permease</fullName>
    </recommendedName>
</protein>
<dbReference type="PANTHER" id="PTHR48022:SF21">
    <property type="entry name" value="QUINATE TRANSPORTER, PUTATIVE (AFU_ORTHOLOGUE AFUA_6G06960)-RELATED"/>
    <property type="match status" value="1"/>
</dbReference>
<organism evidence="6 7">
    <name type="scientific">Neocucurbitaria cava</name>
    <dbReference type="NCBI Taxonomy" id="798079"/>
    <lineage>
        <taxon>Eukaryota</taxon>
        <taxon>Fungi</taxon>
        <taxon>Dikarya</taxon>
        <taxon>Ascomycota</taxon>
        <taxon>Pezizomycotina</taxon>
        <taxon>Dothideomycetes</taxon>
        <taxon>Pleosporomycetidae</taxon>
        <taxon>Pleosporales</taxon>
        <taxon>Pleosporineae</taxon>
        <taxon>Cucurbitariaceae</taxon>
        <taxon>Neocucurbitaria</taxon>
    </lineage>
</organism>
<dbReference type="EMBL" id="JAPEUY010000004">
    <property type="protein sequence ID" value="KAJ4374360.1"/>
    <property type="molecule type" value="Genomic_DNA"/>
</dbReference>
<evidence type="ECO:0000313" key="6">
    <source>
        <dbReference type="EMBL" id="KAJ4374360.1"/>
    </source>
</evidence>
<dbReference type="Gene3D" id="1.20.1250.20">
    <property type="entry name" value="MFS general substrate transporter like domains"/>
    <property type="match status" value="1"/>
</dbReference>
<proteinExistence type="predicted"/>